<accession>A0ABY9WSR6</accession>
<dbReference type="InterPro" id="IPR012338">
    <property type="entry name" value="Beta-lactam/transpept-like"/>
</dbReference>
<dbReference type="Pfam" id="PF17660">
    <property type="entry name" value="BTRD1"/>
    <property type="match status" value="5"/>
</dbReference>
<dbReference type="Gene3D" id="3.40.710.10">
    <property type="entry name" value="DD-peptidase/beta-lactamase superfamily"/>
    <property type="match status" value="1"/>
</dbReference>
<dbReference type="Proteomes" id="UP001611383">
    <property type="component" value="Chromosome"/>
</dbReference>
<name>A0ABY9WSR6_9BACT</name>
<sequence>MNPFRMKPLLAVLSALVLSLTGCEAPEEVPLTSGTVTQELAGPYDAWVARHGLSGSQYQTEFSTWVGQGYRLTYVSGYEEGGVVRYAAIWEKTSGPAWQAYHGLSSAQYQSTVESLMAQGYRPVLVNGYSVGGVPYFAAIFHQDSSVAWVARHDMSSSQYQTEFNTWVGQGYRLTHVSGYTSGGAERYAALWEKSSGPAWRAYHGMSSSQYQSTFDTNAAQGYQLVKVSGYNVGGTDKYAAIFQASSGIPTVARHALSSAAYQQTVQDLKYQGYRPVLVSAHSNGSQPVFAMLWQNLTFSAADLQRIDNTVLQAMANTNTVGLSLAITRRGRLVFAKGYGLADQGSNTPVNTSHRFRVASVSKPMTSIGIMRLIESGQLRLTDRVFGRSGLLGETYGAESTYRDSRVLNITVQHLLEHTAGGWDNDGSDGSGDPMFMQTGMSQAQLIQWVLQNVPLEFNPGTTYQYSNFGYSVLGRIIERVTGKTYEAYMRDQVFTPSGATSFAVGGDTLSARLPNEVVYYQLGAGAYNPYGMPVRRMDAHGGWVVTPIDLLRVTVRADGFSTVPDLLSASTLSTMTTRTTALDTSGNPVYYAKGWAVNNIPNWWHNGYIPGTLSMLVRTQNIYGPSRSEEFTWSVMTNSNNSSGMSDINLDGLMWNVVNGVSAWPEHDLF</sequence>
<feature type="signal peptide" evidence="1">
    <location>
        <begin position="1"/>
        <end position="25"/>
    </location>
</feature>
<feature type="chain" id="PRO_5046959864" evidence="1">
    <location>
        <begin position="26"/>
        <end position="671"/>
    </location>
</feature>
<feature type="domain" description="Beta-lactamase-related" evidence="2">
    <location>
        <begin position="308"/>
        <end position="643"/>
    </location>
</feature>
<dbReference type="InterPro" id="IPR001466">
    <property type="entry name" value="Beta-lactam-related"/>
</dbReference>
<keyword evidence="1" id="KW-0732">Signal</keyword>
<reference evidence="3 4" key="1">
    <citation type="submission" date="2019-08" db="EMBL/GenBank/DDBJ databases">
        <title>Archangium and Cystobacter genomes.</title>
        <authorList>
            <person name="Chen I.-C.K."/>
            <person name="Wielgoss S."/>
        </authorList>
    </citation>
    <scope>NUCLEOTIDE SEQUENCE [LARGE SCALE GENOMIC DNA]</scope>
    <source>
        <strain evidence="3 4">Cbm 6</strain>
    </source>
</reference>
<evidence type="ECO:0000259" key="2">
    <source>
        <dbReference type="Pfam" id="PF00144"/>
    </source>
</evidence>
<protein>
    <submittedName>
        <fullName evidence="3">Beta-lactamase family protein</fullName>
    </submittedName>
</protein>
<dbReference type="Pfam" id="PF00144">
    <property type="entry name" value="Beta-lactamase"/>
    <property type="match status" value="1"/>
</dbReference>
<dbReference type="SUPFAM" id="SSF56601">
    <property type="entry name" value="beta-lactamase/transpeptidase-like"/>
    <property type="match status" value="1"/>
</dbReference>
<evidence type="ECO:0000313" key="4">
    <source>
        <dbReference type="Proteomes" id="UP001611383"/>
    </source>
</evidence>
<evidence type="ECO:0000313" key="3">
    <source>
        <dbReference type="EMBL" id="WNG46829.1"/>
    </source>
</evidence>
<dbReference type="PROSITE" id="PS51257">
    <property type="entry name" value="PROKAR_LIPOPROTEIN"/>
    <property type="match status" value="1"/>
</dbReference>
<proteinExistence type="predicted"/>
<gene>
    <name evidence="3" type="ORF">F0U60_23920</name>
</gene>
<organism evidence="3 4">
    <name type="scientific">Archangium minus</name>
    <dbReference type="NCBI Taxonomy" id="83450"/>
    <lineage>
        <taxon>Bacteria</taxon>
        <taxon>Pseudomonadati</taxon>
        <taxon>Myxococcota</taxon>
        <taxon>Myxococcia</taxon>
        <taxon>Myxococcales</taxon>
        <taxon>Cystobacterineae</taxon>
        <taxon>Archangiaceae</taxon>
        <taxon>Archangium</taxon>
    </lineage>
</organism>
<keyword evidence="4" id="KW-1185">Reference proteome</keyword>
<dbReference type="PANTHER" id="PTHR46825">
    <property type="entry name" value="D-ALANYL-D-ALANINE-CARBOXYPEPTIDASE/ENDOPEPTIDASE AMPH"/>
    <property type="match status" value="1"/>
</dbReference>
<dbReference type="InterPro" id="IPR050491">
    <property type="entry name" value="AmpC-like"/>
</dbReference>
<dbReference type="InterPro" id="IPR049511">
    <property type="entry name" value="PGH-like_rpt"/>
</dbReference>
<evidence type="ECO:0000256" key="1">
    <source>
        <dbReference type="SAM" id="SignalP"/>
    </source>
</evidence>
<dbReference type="RefSeq" id="WP_395823609.1">
    <property type="nucleotide sequence ID" value="NZ_CP043494.1"/>
</dbReference>
<dbReference type="EMBL" id="CP043494">
    <property type="protein sequence ID" value="WNG46829.1"/>
    <property type="molecule type" value="Genomic_DNA"/>
</dbReference>
<dbReference type="PANTHER" id="PTHR46825:SF13">
    <property type="entry name" value="BETA-LACTAMASE-RELATED DOMAIN-CONTAINING PROTEIN"/>
    <property type="match status" value="1"/>
</dbReference>